<gene>
    <name evidence="2" type="ORF">J9260_01275</name>
</gene>
<dbReference type="Pfam" id="PF08238">
    <property type="entry name" value="Sel1"/>
    <property type="match status" value="6"/>
</dbReference>
<sequence>MPIARNPAQHNYHWIPREAETEFQNLLKDGKAYVLPLVGVGGAGKTSLLRRFFSYCERNEIPALYIDLPRLIVSGALDMWLRVETVHTKAFDEHRKKLNTSYETLSAMLQPYGDNASGAAELLQKGVGKDENYGLAVGAIRDAGKLVYEFWQRRENQQQQELLQKPEETLLRALAKDFQKHGVILIDTLEQAGKQNLSTRLRFRDDGELETPAAEHPRTANLIEYCAGMAHFLFDKPVIMVLAGRPPAIRELGALPLDYFAPTVDVPAFTADEIRTYLESSLPRQITPPQDSDISKLQQLTLGNPFLLERVVRLLADWQPTWEWKVEQWQPLLNSFQQDERHGLLLYVTQRLLTHVLPDDRAFWRLALPRQYIHRDMAELLFPKDEFGEQSGLQRLKTYEEKGTVYREQDPDRYFLHDETRAAFTAWAKREKIWLDKTALEIHANLAAWFDQQSGWPDKYPDPKAKTPENDNALLLEGAYHTFMADFGFEQREQGQDKEEFWKMLAGSLYRSNAWKRQRVDLLPNEEPRKTSELLKADWDYCSARFQNHTTQYLTQKASRGDLPADWQDNESTLRELLKTTPDDPEVWGLMAEVDSLPTDEREQHHRKALELAPNNPNRLGRFAKFMGIKLNNYDEAEYLLQRSIEADPKNAYWLHDFALFMETIRKDFNRAEALYQQAIDADPSHVRNLGNFAIFMETIRKDFDRAETLYQQAIDADPNHARNLGWFANFMYSTRKDFDRAETLYQQAIDADPKHANNLGNFAILMEDTRKDFDRAETLYQQAIDADPKHARNLGNFAILMEDTRKDFDCAETLYQRAIDADPKHARNLGNFADFMKTIRKDFDRAEALYQQAIDADLNHANNLGNFADFMANIRKNFDRAEALYQQAIDADPNDAYNLGNFAVFMQNTRKDFDRAETLYQQAINADPNHARNLGNFATFMENIRKNFDRAESLYQQAIDADPSHANNLGNFAAFMQNICKDSDRAESLLQQAIDADPNHARNLGWFAVFLHLYRKDYPQAQQLYHRALEIVPDYANVMANLAQLYLIEGDKTQGKTLIDQAFATNPEAADLKLELWFYRLAHFPQDYPQAQAEIMALLETGARSEGWDFSGNIAQAEKDGHQNIALLRTLADTISGRTSETQASIL</sequence>
<dbReference type="Pfam" id="PF13432">
    <property type="entry name" value="TPR_16"/>
    <property type="match status" value="1"/>
</dbReference>
<dbReference type="InterPro" id="IPR027417">
    <property type="entry name" value="P-loop_NTPase"/>
</dbReference>
<dbReference type="InterPro" id="IPR011990">
    <property type="entry name" value="TPR-like_helical_dom_sf"/>
</dbReference>
<dbReference type="GO" id="GO:0006396">
    <property type="term" value="P:RNA processing"/>
    <property type="evidence" value="ECO:0007669"/>
    <property type="project" value="InterPro"/>
</dbReference>
<evidence type="ECO:0000313" key="3">
    <source>
        <dbReference type="Proteomes" id="UP000672009"/>
    </source>
</evidence>
<dbReference type="Gene3D" id="1.25.40.10">
    <property type="entry name" value="Tetratricopeptide repeat domain"/>
    <property type="match status" value="7"/>
</dbReference>
<feature type="coiled-coil region" evidence="1">
    <location>
        <begin position="872"/>
        <end position="962"/>
    </location>
</feature>
<dbReference type="EMBL" id="CP072793">
    <property type="protein sequence ID" value="QTR53751.1"/>
    <property type="molecule type" value="Genomic_DNA"/>
</dbReference>
<dbReference type="KEGG" id="tun:J9260_01275"/>
<dbReference type="Proteomes" id="UP000672009">
    <property type="component" value="Chromosome"/>
</dbReference>
<accession>A0A975IH29</accession>
<proteinExistence type="predicted"/>
<reference evidence="2" key="1">
    <citation type="submission" date="2021-04" db="EMBL/GenBank/DDBJ databases">
        <title>Genomics, taxonomy and metabolism of representatives of sulfur bacteria of the genus Thiothrix: Thiothrix fructosivorans QT, Thiothrix unzii A1T and three new species, Thiothrix subterranea sp. nov., Thiothrix litoralis sp. nov. and 'Candidatus Thiothrix anitrata' sp. nov.</title>
        <authorList>
            <person name="Ravin N.V."/>
            <person name="Smolyakov D."/>
            <person name="Rudenko T.S."/>
            <person name="Mardanov A.V."/>
            <person name="Beletsky A.V."/>
            <person name="Markov N.D."/>
            <person name="Fomenkov A.I."/>
            <person name="Roberts R.J."/>
            <person name="Karnachuk O.V."/>
            <person name="Novikov A."/>
            <person name="Grabovich M.Y."/>
        </authorList>
    </citation>
    <scope>NUCLEOTIDE SEQUENCE</scope>
    <source>
        <strain evidence="2">A1</strain>
    </source>
</reference>
<dbReference type="Pfam" id="PF14559">
    <property type="entry name" value="TPR_19"/>
    <property type="match status" value="2"/>
</dbReference>
<dbReference type="SMART" id="SM00028">
    <property type="entry name" value="TPR"/>
    <property type="match status" value="7"/>
</dbReference>
<dbReference type="SUPFAM" id="SSF48452">
    <property type="entry name" value="TPR-like"/>
    <property type="match status" value="2"/>
</dbReference>
<organism evidence="2 3">
    <name type="scientific">Thiothrix unzii</name>
    <dbReference type="NCBI Taxonomy" id="111769"/>
    <lineage>
        <taxon>Bacteria</taxon>
        <taxon>Pseudomonadati</taxon>
        <taxon>Pseudomonadota</taxon>
        <taxon>Gammaproteobacteria</taxon>
        <taxon>Thiotrichales</taxon>
        <taxon>Thiotrichaceae</taxon>
        <taxon>Thiothrix</taxon>
    </lineage>
</organism>
<dbReference type="RefSeq" id="WP_210219261.1">
    <property type="nucleotide sequence ID" value="NZ_CP072793.1"/>
</dbReference>
<dbReference type="PANTHER" id="PTHR26312">
    <property type="entry name" value="TETRATRICOPEPTIDE REPEAT PROTEIN 5"/>
    <property type="match status" value="1"/>
</dbReference>
<dbReference type="InterPro" id="IPR006597">
    <property type="entry name" value="Sel1-like"/>
</dbReference>
<dbReference type="SUPFAM" id="SSF52540">
    <property type="entry name" value="P-loop containing nucleoside triphosphate hydrolases"/>
    <property type="match status" value="1"/>
</dbReference>
<dbReference type="InterPro" id="IPR019734">
    <property type="entry name" value="TPR_rpt"/>
</dbReference>
<evidence type="ECO:0000256" key="1">
    <source>
        <dbReference type="SAM" id="Coils"/>
    </source>
</evidence>
<dbReference type="InterPro" id="IPR003107">
    <property type="entry name" value="HAT"/>
</dbReference>
<protein>
    <submittedName>
        <fullName evidence="2">Tetratricopeptide repeat protein</fullName>
    </submittedName>
</protein>
<keyword evidence="3" id="KW-1185">Reference proteome</keyword>
<evidence type="ECO:0000313" key="2">
    <source>
        <dbReference type="EMBL" id="QTR53751.1"/>
    </source>
</evidence>
<dbReference type="PANTHER" id="PTHR26312:SF132">
    <property type="entry name" value="OS01G0855200 PROTEIN"/>
    <property type="match status" value="1"/>
</dbReference>
<name>A0A975IH29_9GAMM</name>
<dbReference type="AlphaFoldDB" id="A0A975IH29"/>
<dbReference type="SMART" id="SM00386">
    <property type="entry name" value="HAT"/>
    <property type="match status" value="10"/>
</dbReference>
<keyword evidence="1" id="KW-0175">Coiled coil</keyword>